<dbReference type="GO" id="GO:0006355">
    <property type="term" value="P:regulation of DNA-templated transcription"/>
    <property type="evidence" value="ECO:0007669"/>
    <property type="project" value="InterPro"/>
</dbReference>
<evidence type="ECO:0000256" key="1">
    <source>
        <dbReference type="ARBA" id="ARBA00022553"/>
    </source>
</evidence>
<keyword evidence="2" id="KW-0805">Transcription regulation</keyword>
<evidence type="ECO:0000313" key="7">
    <source>
        <dbReference type="EMBL" id="VVJ18012.1"/>
    </source>
</evidence>
<sequence>MAGHTIATMPRRVKPFQPAGALRFFARGTDNRAMTIQPERPGVLDVTIRIDLTGPARDAALVATRLAAALDGLASVDVTPARRPAASHLRLVPDPVLHIETGSRRAILLGRHLELTRLEFDLLRFLRAHPDRVFTRTALKTALWPRQDGNDRTVDVHVRKLRAKLAPHLDPITTVRGIGYRFEGTAPVALT</sequence>
<feature type="domain" description="OmpR/PhoB-type" evidence="6">
    <location>
        <begin position="87"/>
        <end position="184"/>
    </location>
</feature>
<dbReference type="Pfam" id="PF00486">
    <property type="entry name" value="Trans_reg_C"/>
    <property type="match status" value="1"/>
</dbReference>
<dbReference type="InterPro" id="IPR036388">
    <property type="entry name" value="WH-like_DNA-bd_sf"/>
</dbReference>
<dbReference type="GO" id="GO:0000976">
    <property type="term" value="F:transcription cis-regulatory region binding"/>
    <property type="evidence" value="ECO:0007669"/>
    <property type="project" value="TreeGrafter"/>
</dbReference>
<dbReference type="SMART" id="SM00862">
    <property type="entry name" value="Trans_reg_C"/>
    <property type="match status" value="1"/>
</dbReference>
<evidence type="ECO:0000256" key="5">
    <source>
        <dbReference type="PROSITE-ProRule" id="PRU01091"/>
    </source>
</evidence>
<evidence type="ECO:0000259" key="6">
    <source>
        <dbReference type="PROSITE" id="PS51755"/>
    </source>
</evidence>
<evidence type="ECO:0000256" key="4">
    <source>
        <dbReference type="ARBA" id="ARBA00023163"/>
    </source>
</evidence>
<dbReference type="GO" id="GO:0000156">
    <property type="term" value="F:phosphorelay response regulator activity"/>
    <property type="evidence" value="ECO:0007669"/>
    <property type="project" value="TreeGrafter"/>
</dbReference>
<keyword evidence="8" id="KW-1185">Reference proteome</keyword>
<dbReference type="AlphaFoldDB" id="A0A6I8LLZ3"/>
<dbReference type="InterPro" id="IPR001867">
    <property type="entry name" value="OmpR/PhoB-type_DNA-bd"/>
</dbReference>
<dbReference type="EMBL" id="CABVGP010000001">
    <property type="protein sequence ID" value="VVJ18012.1"/>
    <property type="molecule type" value="Genomic_DNA"/>
</dbReference>
<dbReference type="PANTHER" id="PTHR48111:SF4">
    <property type="entry name" value="DNA-BINDING DUAL TRANSCRIPTIONAL REGULATOR OMPR"/>
    <property type="match status" value="1"/>
</dbReference>
<keyword evidence="4" id="KW-0804">Transcription</keyword>
<dbReference type="InterPro" id="IPR039420">
    <property type="entry name" value="WalR-like"/>
</dbReference>
<reference evidence="7 8" key="1">
    <citation type="submission" date="2019-09" db="EMBL/GenBank/DDBJ databases">
        <authorList>
            <person name="Leyn A S."/>
        </authorList>
    </citation>
    <scope>NUCLEOTIDE SEQUENCE [LARGE SCALE GENOMIC DNA]</scope>
    <source>
        <strain evidence="7">AA231_1</strain>
    </source>
</reference>
<keyword evidence="1" id="KW-0597">Phosphoprotein</keyword>
<gene>
    <name evidence="7" type="ORF">AA23TX_03033</name>
</gene>
<dbReference type="InterPro" id="IPR016032">
    <property type="entry name" value="Sig_transdc_resp-reg_C-effctor"/>
</dbReference>
<dbReference type="Proteomes" id="UP000399805">
    <property type="component" value="Unassembled WGS sequence"/>
</dbReference>
<protein>
    <recommendedName>
        <fullName evidence="6">OmpR/PhoB-type domain-containing protein</fullName>
    </recommendedName>
</protein>
<proteinExistence type="predicted"/>
<organism evidence="7 8">
    <name type="scientific">Amycolatopsis camponoti</name>
    <dbReference type="NCBI Taxonomy" id="2606593"/>
    <lineage>
        <taxon>Bacteria</taxon>
        <taxon>Bacillati</taxon>
        <taxon>Actinomycetota</taxon>
        <taxon>Actinomycetes</taxon>
        <taxon>Pseudonocardiales</taxon>
        <taxon>Pseudonocardiaceae</taxon>
        <taxon>Amycolatopsis</taxon>
    </lineage>
</organism>
<dbReference type="GO" id="GO:0032993">
    <property type="term" value="C:protein-DNA complex"/>
    <property type="evidence" value="ECO:0007669"/>
    <property type="project" value="TreeGrafter"/>
</dbReference>
<dbReference type="CDD" id="cd00383">
    <property type="entry name" value="trans_reg_C"/>
    <property type="match status" value="1"/>
</dbReference>
<evidence type="ECO:0000313" key="8">
    <source>
        <dbReference type="Proteomes" id="UP000399805"/>
    </source>
</evidence>
<name>A0A6I8LLZ3_9PSEU</name>
<keyword evidence="3 5" id="KW-0238">DNA-binding</keyword>
<dbReference type="SUPFAM" id="SSF46894">
    <property type="entry name" value="C-terminal effector domain of the bipartite response regulators"/>
    <property type="match status" value="1"/>
</dbReference>
<dbReference type="PANTHER" id="PTHR48111">
    <property type="entry name" value="REGULATOR OF RPOS"/>
    <property type="match status" value="1"/>
</dbReference>
<accession>A0A6I8LLZ3</accession>
<dbReference type="PROSITE" id="PS51755">
    <property type="entry name" value="OMPR_PHOB"/>
    <property type="match status" value="1"/>
</dbReference>
<feature type="DNA-binding region" description="OmpR/PhoB-type" evidence="5">
    <location>
        <begin position="87"/>
        <end position="184"/>
    </location>
</feature>
<evidence type="ECO:0000256" key="3">
    <source>
        <dbReference type="ARBA" id="ARBA00023125"/>
    </source>
</evidence>
<evidence type="ECO:0000256" key="2">
    <source>
        <dbReference type="ARBA" id="ARBA00023015"/>
    </source>
</evidence>
<dbReference type="GO" id="GO:0005829">
    <property type="term" value="C:cytosol"/>
    <property type="evidence" value="ECO:0007669"/>
    <property type="project" value="TreeGrafter"/>
</dbReference>
<dbReference type="Gene3D" id="1.10.10.10">
    <property type="entry name" value="Winged helix-like DNA-binding domain superfamily/Winged helix DNA-binding domain"/>
    <property type="match status" value="1"/>
</dbReference>